<evidence type="ECO:0000256" key="5">
    <source>
        <dbReference type="PIRSR" id="PIRSR001430-1"/>
    </source>
</evidence>
<keyword evidence="2 4" id="KW-0819">tRNA processing</keyword>
<dbReference type="GO" id="GO:0003723">
    <property type="term" value="F:RNA binding"/>
    <property type="evidence" value="ECO:0007669"/>
    <property type="project" value="InterPro"/>
</dbReference>
<evidence type="ECO:0000313" key="9">
    <source>
        <dbReference type="EMBL" id="MCW6508079.1"/>
    </source>
</evidence>
<comment type="catalytic activity">
    <reaction evidence="4 7">
        <text>uridine(38/39/40) in tRNA = pseudouridine(38/39/40) in tRNA</text>
        <dbReference type="Rhea" id="RHEA:22376"/>
        <dbReference type="Rhea" id="RHEA-COMP:10085"/>
        <dbReference type="Rhea" id="RHEA-COMP:10087"/>
        <dbReference type="ChEBI" id="CHEBI:65314"/>
        <dbReference type="ChEBI" id="CHEBI:65315"/>
        <dbReference type="EC" id="5.4.99.12"/>
    </reaction>
</comment>
<keyword evidence="3 4" id="KW-0413">Isomerase</keyword>
<comment type="function">
    <text evidence="4">Formation of pseudouridine at positions 38, 39 and 40 in the anticodon stem and loop of transfer RNAs.</text>
</comment>
<dbReference type="PANTHER" id="PTHR11142:SF0">
    <property type="entry name" value="TRNA PSEUDOURIDINE SYNTHASE-LIKE 1"/>
    <property type="match status" value="1"/>
</dbReference>
<dbReference type="RefSeq" id="WP_282584428.1">
    <property type="nucleotide sequence ID" value="NZ_JAMOIM010000004.1"/>
</dbReference>
<dbReference type="EMBL" id="JAMOIM010000004">
    <property type="protein sequence ID" value="MCW6508079.1"/>
    <property type="molecule type" value="Genomic_DNA"/>
</dbReference>
<dbReference type="CDD" id="cd02570">
    <property type="entry name" value="PseudoU_synth_EcTruA"/>
    <property type="match status" value="1"/>
</dbReference>
<organism evidence="9 10">
    <name type="scientific">Lichenifustis flavocetrariae</name>
    <dbReference type="NCBI Taxonomy" id="2949735"/>
    <lineage>
        <taxon>Bacteria</taxon>
        <taxon>Pseudomonadati</taxon>
        <taxon>Pseudomonadota</taxon>
        <taxon>Alphaproteobacteria</taxon>
        <taxon>Hyphomicrobiales</taxon>
        <taxon>Lichenihabitantaceae</taxon>
        <taxon>Lichenifustis</taxon>
    </lineage>
</organism>
<dbReference type="Proteomes" id="UP001165667">
    <property type="component" value="Unassembled WGS sequence"/>
</dbReference>
<evidence type="ECO:0000256" key="2">
    <source>
        <dbReference type="ARBA" id="ARBA00022694"/>
    </source>
</evidence>
<reference evidence="9" key="1">
    <citation type="submission" date="2022-05" db="EMBL/GenBank/DDBJ databases">
        <authorList>
            <person name="Pankratov T."/>
        </authorList>
    </citation>
    <scope>NUCLEOTIDE SEQUENCE</scope>
    <source>
        <strain evidence="9">BP6-180914</strain>
    </source>
</reference>
<dbReference type="PANTHER" id="PTHR11142">
    <property type="entry name" value="PSEUDOURIDYLATE SYNTHASE"/>
    <property type="match status" value="1"/>
</dbReference>
<feature type="domain" description="Pseudouridine synthase I TruA alpha/beta" evidence="8">
    <location>
        <begin position="144"/>
        <end position="246"/>
    </location>
</feature>
<comment type="caution">
    <text evidence="4">Lacks conserved residue(s) required for the propagation of feature annotation.</text>
</comment>
<gene>
    <name evidence="4 9" type="primary">truA</name>
    <name evidence="9" type="ORF">M8523_08595</name>
</gene>
<feature type="active site" description="Nucleophile" evidence="4 5">
    <location>
        <position position="52"/>
    </location>
</feature>
<protein>
    <recommendedName>
        <fullName evidence="4">tRNA pseudouridine synthase A</fullName>
        <ecNumber evidence="4">5.4.99.12</ecNumber>
    </recommendedName>
    <alternativeName>
        <fullName evidence="4">tRNA pseudouridine(38-40) synthase</fullName>
    </alternativeName>
    <alternativeName>
        <fullName evidence="4">tRNA pseudouridylate synthase I</fullName>
    </alternativeName>
    <alternativeName>
        <fullName evidence="4">tRNA-uridine isomerase I</fullName>
    </alternativeName>
</protein>
<dbReference type="InterPro" id="IPR001406">
    <property type="entry name" value="PsdUridine_synth_TruA"/>
</dbReference>
<dbReference type="AlphaFoldDB" id="A0AA41YTW5"/>
<dbReference type="GO" id="GO:0031119">
    <property type="term" value="P:tRNA pseudouridine synthesis"/>
    <property type="evidence" value="ECO:0007669"/>
    <property type="project" value="UniProtKB-UniRule"/>
</dbReference>
<comment type="caution">
    <text evidence="9">The sequence shown here is derived from an EMBL/GenBank/DDBJ whole genome shotgun (WGS) entry which is preliminary data.</text>
</comment>
<dbReference type="Gene3D" id="3.30.70.580">
    <property type="entry name" value="Pseudouridine synthase I, catalytic domain, N-terminal subdomain"/>
    <property type="match status" value="1"/>
</dbReference>
<evidence type="ECO:0000256" key="3">
    <source>
        <dbReference type="ARBA" id="ARBA00023235"/>
    </source>
</evidence>
<dbReference type="GO" id="GO:0160147">
    <property type="term" value="F:tRNA pseudouridine(38-40) synthase activity"/>
    <property type="evidence" value="ECO:0007669"/>
    <property type="project" value="UniProtKB-EC"/>
</dbReference>
<dbReference type="Gene3D" id="3.30.70.660">
    <property type="entry name" value="Pseudouridine synthase I, catalytic domain, C-terminal subdomain"/>
    <property type="match status" value="1"/>
</dbReference>
<proteinExistence type="inferred from homology"/>
<evidence type="ECO:0000313" key="10">
    <source>
        <dbReference type="Proteomes" id="UP001165667"/>
    </source>
</evidence>
<evidence type="ECO:0000259" key="8">
    <source>
        <dbReference type="Pfam" id="PF01416"/>
    </source>
</evidence>
<feature type="binding site" evidence="4 6">
    <location>
        <position position="111"/>
    </location>
    <ligand>
        <name>substrate</name>
    </ligand>
</feature>
<dbReference type="FunFam" id="3.30.70.580:FF:000001">
    <property type="entry name" value="tRNA pseudouridine synthase A"/>
    <property type="match status" value="1"/>
</dbReference>
<dbReference type="InterPro" id="IPR020094">
    <property type="entry name" value="TruA/RsuA/RluB/E/F_N"/>
</dbReference>
<dbReference type="PIRSF" id="PIRSF001430">
    <property type="entry name" value="tRNA_psdUrid_synth"/>
    <property type="match status" value="1"/>
</dbReference>
<keyword evidence="10" id="KW-1185">Reference proteome</keyword>
<dbReference type="SUPFAM" id="SSF55120">
    <property type="entry name" value="Pseudouridine synthase"/>
    <property type="match status" value="1"/>
</dbReference>
<dbReference type="InterPro" id="IPR020097">
    <property type="entry name" value="PsdUridine_synth_TruA_a/b_dom"/>
</dbReference>
<dbReference type="NCBIfam" id="TIGR00071">
    <property type="entry name" value="hisT_truA"/>
    <property type="match status" value="1"/>
</dbReference>
<dbReference type="InterPro" id="IPR020103">
    <property type="entry name" value="PsdUridine_synth_cat_dom_sf"/>
</dbReference>
<comment type="similarity">
    <text evidence="1 4 7">Belongs to the tRNA pseudouridine synthase TruA family.</text>
</comment>
<dbReference type="HAMAP" id="MF_00171">
    <property type="entry name" value="TruA"/>
    <property type="match status" value="1"/>
</dbReference>
<dbReference type="InterPro" id="IPR020095">
    <property type="entry name" value="PsdUridine_synth_TruA_C"/>
</dbReference>
<evidence type="ECO:0000256" key="6">
    <source>
        <dbReference type="PIRSR" id="PIRSR001430-2"/>
    </source>
</evidence>
<dbReference type="Pfam" id="PF01416">
    <property type="entry name" value="PseudoU_synth_1"/>
    <property type="match status" value="2"/>
</dbReference>
<evidence type="ECO:0000256" key="1">
    <source>
        <dbReference type="ARBA" id="ARBA00009375"/>
    </source>
</evidence>
<name>A0AA41YTW5_9HYPH</name>
<accession>A0AA41YTW5</accession>
<dbReference type="EC" id="5.4.99.12" evidence="4"/>
<feature type="domain" description="Pseudouridine synthase I TruA alpha/beta" evidence="8">
    <location>
        <begin position="8"/>
        <end position="104"/>
    </location>
</feature>
<sequence>MPRYKLTIEYDGTPFVGWQRQANGLAVQQVLEEAAAPLGCRLNSLRGAGRTDAGVHATGQVAHLDLVKAYRTDSVRDAINARLAGHPVAIVAAEIVPPEFEARFSAKRRHYRYRIVNRRAPAALDAARVWLVKRPLDAEAMHAAARHLLGMHDFSTFRDSECQASSPIRTLDRFDVTRVGDAIDIEVSAQSFLHRQVRSMVGSVEHVGSGRWSAADLKAALDAADRRRCGQVAPAAGLYLERVDYPVNPA</sequence>
<comment type="subunit">
    <text evidence="4">Homodimer.</text>
</comment>
<evidence type="ECO:0000256" key="7">
    <source>
        <dbReference type="RuleBase" id="RU003792"/>
    </source>
</evidence>
<evidence type="ECO:0000256" key="4">
    <source>
        <dbReference type="HAMAP-Rule" id="MF_00171"/>
    </source>
</evidence>